<proteinExistence type="inferred from homology"/>
<dbReference type="PANTHER" id="PTHR46035">
    <property type="entry name" value="TETRATRICOPEPTIDE REPEAT PROTEIN 4"/>
    <property type="match status" value="1"/>
</dbReference>
<dbReference type="GO" id="GO:0005829">
    <property type="term" value="C:cytosol"/>
    <property type="evidence" value="ECO:0007669"/>
    <property type="project" value="TreeGrafter"/>
</dbReference>
<dbReference type="GO" id="GO:0051879">
    <property type="term" value="F:Hsp90 protein binding"/>
    <property type="evidence" value="ECO:0007669"/>
    <property type="project" value="InterPro"/>
</dbReference>
<evidence type="ECO:0000256" key="1">
    <source>
        <dbReference type="ARBA" id="ARBA00022737"/>
    </source>
</evidence>
<evidence type="ECO:0000256" key="4">
    <source>
        <dbReference type="SAM" id="MobiDB-lite"/>
    </source>
</evidence>
<dbReference type="InterPro" id="IPR011990">
    <property type="entry name" value="TPR-like_helical_dom_sf"/>
</dbReference>
<accession>A0A9P7SFR7</accession>
<sequence>MKKLMQKTSETESLRIANARAEYEGREPPSVLRPELPPNKKQSFAEVMADLNKCPLFMTEMEENDDIAALQALSYEGTPLENALDFKIRGNECFKVRGYVDAREFYTKGIQLLAAEERRRNNSNNNNNNTANGPQTTTATTTDSSSNPEGAKEESPEEIASQREALEVLYVNRAACNLELENYRSCWTDCASALRLNPSNIKACYRSAIALLQVDRIEEALDICDRGLALDAANKPLQQVQGEILDRQERLAFKAEKAAALDETSQRREKLLQTALKARNIPTRTTEKPFVLGGGKIELVPDPDDPTSSLSFPAMLLYPEDYQLELVEAVNEMDTIEEHLSYVFPMPWDKQREYTIGNVSCFMETKDGGMLKLGRRVPLLEVLGTGKIEVEDEHLRIFVVPHDKADAWVTKYKKERAAERAAEMAKKRAGRGQGGGDVVVYGGASRLREASF</sequence>
<evidence type="ECO:0000313" key="6">
    <source>
        <dbReference type="EMBL" id="KAG5933498.1"/>
    </source>
</evidence>
<keyword evidence="1" id="KW-0677">Repeat</keyword>
<evidence type="ECO:0000313" key="7">
    <source>
        <dbReference type="Proteomes" id="UP000706124"/>
    </source>
</evidence>
<reference evidence="6 7" key="1">
    <citation type="journal article" date="2020" name="bioRxiv">
        <title>Whole genome comparisons of ergot fungi reveals the divergence and evolution of species within the genus Claviceps are the result of varying mechanisms driving genome evolution and host range expansion.</title>
        <authorList>
            <person name="Wyka S.A."/>
            <person name="Mondo S.J."/>
            <person name="Liu M."/>
            <person name="Dettman J."/>
            <person name="Nalam V."/>
            <person name="Broders K.D."/>
        </authorList>
    </citation>
    <scope>NUCLEOTIDE SEQUENCE [LARGE SCALE GENOMIC DNA]</scope>
    <source>
        <strain evidence="6 7">CCC 1485</strain>
    </source>
</reference>
<dbReference type="CDD" id="cd21381">
    <property type="entry name" value="CTWD_TTC4"/>
    <property type="match status" value="1"/>
</dbReference>
<gene>
    <name evidence="6" type="ORF">E4U60_004430</name>
</gene>
<feature type="compositionally biased region" description="Basic and acidic residues" evidence="4">
    <location>
        <begin position="150"/>
        <end position="159"/>
    </location>
</feature>
<evidence type="ECO:0000256" key="2">
    <source>
        <dbReference type="ARBA" id="ARBA00022803"/>
    </source>
</evidence>
<keyword evidence="7" id="KW-1185">Reference proteome</keyword>
<dbReference type="InterPro" id="IPR044059">
    <property type="entry name" value="Csn1/TTC4_wheel"/>
</dbReference>
<dbReference type="GO" id="GO:0005634">
    <property type="term" value="C:nucleus"/>
    <property type="evidence" value="ECO:0007669"/>
    <property type="project" value="TreeGrafter"/>
</dbReference>
<dbReference type="OrthoDB" id="420195at2759"/>
<organism evidence="6 7">
    <name type="scientific">Claviceps pazoutovae</name>
    <dbReference type="NCBI Taxonomy" id="1649127"/>
    <lineage>
        <taxon>Eukaryota</taxon>
        <taxon>Fungi</taxon>
        <taxon>Dikarya</taxon>
        <taxon>Ascomycota</taxon>
        <taxon>Pezizomycotina</taxon>
        <taxon>Sordariomycetes</taxon>
        <taxon>Hypocreomycetidae</taxon>
        <taxon>Hypocreales</taxon>
        <taxon>Clavicipitaceae</taxon>
        <taxon>Claviceps</taxon>
    </lineage>
</organism>
<dbReference type="SMART" id="SM00028">
    <property type="entry name" value="TPR"/>
    <property type="match status" value="3"/>
</dbReference>
<dbReference type="PANTHER" id="PTHR46035:SF1">
    <property type="entry name" value="TETRATRICOPEPTIDE REPEAT PROTEIN 4"/>
    <property type="match status" value="1"/>
</dbReference>
<feature type="region of interest" description="Disordered" evidence="4">
    <location>
        <begin position="1"/>
        <end position="38"/>
    </location>
</feature>
<comment type="caution">
    <text evidence="6">The sequence shown here is derived from an EMBL/GenBank/DDBJ whole genome shotgun (WGS) entry which is preliminary data.</text>
</comment>
<dbReference type="Gene3D" id="1.25.40.10">
    <property type="entry name" value="Tetratricopeptide repeat domain"/>
    <property type="match status" value="1"/>
</dbReference>
<dbReference type="Proteomes" id="UP000706124">
    <property type="component" value="Unassembled WGS sequence"/>
</dbReference>
<dbReference type="InterPro" id="IPR019734">
    <property type="entry name" value="TPR_rpt"/>
</dbReference>
<comment type="similarity">
    <text evidence="3">Belongs to the TTC4 family.</text>
</comment>
<feature type="region of interest" description="Disordered" evidence="4">
    <location>
        <begin position="117"/>
        <end position="159"/>
    </location>
</feature>
<feature type="domain" description="Cns1/TTC4 wheel" evidence="5">
    <location>
        <begin position="302"/>
        <end position="412"/>
    </location>
</feature>
<dbReference type="GO" id="GO:0030544">
    <property type="term" value="F:Hsp70 protein binding"/>
    <property type="evidence" value="ECO:0007669"/>
    <property type="project" value="TreeGrafter"/>
</dbReference>
<dbReference type="EMBL" id="SRPO01000365">
    <property type="protein sequence ID" value="KAG5933498.1"/>
    <property type="molecule type" value="Genomic_DNA"/>
</dbReference>
<evidence type="ECO:0000256" key="3">
    <source>
        <dbReference type="ARBA" id="ARBA00023602"/>
    </source>
</evidence>
<dbReference type="SUPFAM" id="SSF48452">
    <property type="entry name" value="TPR-like"/>
    <property type="match status" value="1"/>
</dbReference>
<keyword evidence="2" id="KW-0802">TPR repeat</keyword>
<dbReference type="Pfam" id="PF18972">
    <property type="entry name" value="Wheel"/>
    <property type="match status" value="1"/>
</dbReference>
<name>A0A9P7SFR7_9HYPO</name>
<feature type="compositionally biased region" description="Low complexity" evidence="4">
    <location>
        <begin position="122"/>
        <end position="147"/>
    </location>
</feature>
<protein>
    <recommendedName>
        <fullName evidence="5">Cns1/TTC4 wheel domain-containing protein</fullName>
    </recommendedName>
</protein>
<dbReference type="GO" id="GO:0006457">
    <property type="term" value="P:protein folding"/>
    <property type="evidence" value="ECO:0007669"/>
    <property type="project" value="TreeGrafter"/>
</dbReference>
<dbReference type="AlphaFoldDB" id="A0A9P7SFR7"/>
<evidence type="ECO:0000259" key="5">
    <source>
        <dbReference type="Pfam" id="PF18972"/>
    </source>
</evidence>